<dbReference type="GO" id="GO:0005737">
    <property type="term" value="C:cytoplasm"/>
    <property type="evidence" value="ECO:0007669"/>
    <property type="project" value="InterPro"/>
</dbReference>
<feature type="domain" description="MobA-like NTP transferase" evidence="15">
    <location>
        <begin position="14"/>
        <end position="141"/>
    </location>
</feature>
<evidence type="ECO:0000256" key="14">
    <source>
        <dbReference type="ARBA" id="ARBA00048493"/>
    </source>
</evidence>
<keyword evidence="12" id="KW-0961">Cell wall biogenesis/degradation</keyword>
<dbReference type="SUPFAM" id="SSF53448">
    <property type="entry name" value="Nucleotide-diphospho-sugar transferases"/>
    <property type="match status" value="1"/>
</dbReference>
<comment type="catalytic activity">
    <reaction evidence="14">
        <text>N-acetyl-alpha-D-glucosamine 1-phosphate + UTP + H(+) = UDP-N-acetyl-alpha-D-glucosamine + diphosphate</text>
        <dbReference type="Rhea" id="RHEA:13509"/>
        <dbReference type="ChEBI" id="CHEBI:15378"/>
        <dbReference type="ChEBI" id="CHEBI:33019"/>
        <dbReference type="ChEBI" id="CHEBI:46398"/>
        <dbReference type="ChEBI" id="CHEBI:57705"/>
        <dbReference type="ChEBI" id="CHEBI:57776"/>
        <dbReference type="EC" id="2.7.7.23"/>
    </reaction>
</comment>
<dbReference type="HAMAP" id="MF_01631">
    <property type="entry name" value="GlmU"/>
    <property type="match status" value="1"/>
</dbReference>
<evidence type="ECO:0000256" key="11">
    <source>
        <dbReference type="ARBA" id="ARBA00023315"/>
    </source>
</evidence>
<dbReference type="InterPro" id="IPR050065">
    <property type="entry name" value="GlmU-like"/>
</dbReference>
<dbReference type="AlphaFoldDB" id="A0A094SGG3"/>
<comment type="caution">
    <text evidence="16">The sequence shown here is derived from an EMBL/GenBank/DDBJ whole genome shotgun (WGS) entry which is preliminary data.</text>
</comment>
<dbReference type="CDD" id="cd02540">
    <property type="entry name" value="GT2_GlmU_N_bac"/>
    <property type="match status" value="1"/>
</dbReference>
<evidence type="ECO:0000256" key="12">
    <source>
        <dbReference type="ARBA" id="ARBA00023316"/>
    </source>
</evidence>
<dbReference type="InterPro" id="IPR011004">
    <property type="entry name" value="Trimer_LpxA-like_sf"/>
</dbReference>
<dbReference type="Pfam" id="PF12804">
    <property type="entry name" value="NTP_transf_3"/>
    <property type="match status" value="1"/>
</dbReference>
<dbReference type="Gene3D" id="2.160.10.10">
    <property type="entry name" value="Hexapeptide repeat proteins"/>
    <property type="match status" value="1"/>
</dbReference>
<dbReference type="InterPro" id="IPR038009">
    <property type="entry name" value="GlmU_C_LbH"/>
</dbReference>
<accession>A0A094SGG3</accession>
<evidence type="ECO:0000313" key="16">
    <source>
        <dbReference type="EMBL" id="KGA17388.1"/>
    </source>
</evidence>
<dbReference type="GO" id="GO:0000902">
    <property type="term" value="P:cell morphogenesis"/>
    <property type="evidence" value="ECO:0007669"/>
    <property type="project" value="InterPro"/>
</dbReference>
<dbReference type="NCBIfam" id="TIGR01173">
    <property type="entry name" value="glmU"/>
    <property type="match status" value="1"/>
</dbReference>
<keyword evidence="11" id="KW-0012">Acyltransferase</keyword>
<dbReference type="NCBIfam" id="NF010932">
    <property type="entry name" value="PRK14352.1"/>
    <property type="match status" value="1"/>
</dbReference>
<evidence type="ECO:0000256" key="7">
    <source>
        <dbReference type="ARBA" id="ARBA00022842"/>
    </source>
</evidence>
<dbReference type="EMBL" id="JNSL01000062">
    <property type="protein sequence ID" value="KGA17388.1"/>
    <property type="molecule type" value="Genomic_DNA"/>
</dbReference>
<comment type="cofactor">
    <cofactor evidence="1">
        <name>Mg(2+)</name>
        <dbReference type="ChEBI" id="CHEBI:18420"/>
    </cofactor>
</comment>
<dbReference type="GO" id="GO:0019134">
    <property type="term" value="F:glucosamine-1-phosphate N-acetyltransferase activity"/>
    <property type="evidence" value="ECO:0007669"/>
    <property type="project" value="UniProtKB-EC"/>
</dbReference>
<evidence type="ECO:0000256" key="9">
    <source>
        <dbReference type="ARBA" id="ARBA00022984"/>
    </source>
</evidence>
<dbReference type="GO" id="GO:0008360">
    <property type="term" value="P:regulation of cell shape"/>
    <property type="evidence" value="ECO:0007669"/>
    <property type="project" value="UniProtKB-KW"/>
</dbReference>
<keyword evidence="2" id="KW-0963">Cytoplasm</keyword>
<comment type="catalytic activity">
    <reaction evidence="13">
        <text>alpha-D-glucosamine 1-phosphate + acetyl-CoA = N-acetyl-alpha-D-glucosamine 1-phosphate + CoA + H(+)</text>
        <dbReference type="Rhea" id="RHEA:13725"/>
        <dbReference type="ChEBI" id="CHEBI:15378"/>
        <dbReference type="ChEBI" id="CHEBI:57287"/>
        <dbReference type="ChEBI" id="CHEBI:57288"/>
        <dbReference type="ChEBI" id="CHEBI:57776"/>
        <dbReference type="ChEBI" id="CHEBI:58516"/>
        <dbReference type="EC" id="2.3.1.157"/>
    </reaction>
</comment>
<evidence type="ECO:0000256" key="2">
    <source>
        <dbReference type="ARBA" id="ARBA00022490"/>
    </source>
</evidence>
<evidence type="ECO:0000256" key="10">
    <source>
        <dbReference type="ARBA" id="ARBA00023268"/>
    </source>
</evidence>
<dbReference type="PANTHER" id="PTHR43584">
    <property type="entry name" value="NUCLEOTIDYL TRANSFERASE"/>
    <property type="match status" value="1"/>
</dbReference>
<keyword evidence="6" id="KW-0677">Repeat</keyword>
<evidence type="ECO:0000256" key="13">
    <source>
        <dbReference type="ARBA" id="ARBA00048247"/>
    </source>
</evidence>
<sequence length="481" mass="50092">MKSTGAQTSEPAAVIVLAAGAGTRMKSTKPKVLHEVLGLTLLDHVLHAASDLNGKKTLVIVGHGRDQVQEHLAKAHPAVVTAVQDEQNGTGHAVKIALDALGELTGPVLVLAGDTPLLTTSDMQLTLDALAGKSAAVLTAHLADATGYGRIVRNASNGFEKIVEHRDATDSELLLTEVNSGVYAFDAKLLRESIAKLTTNNSQGEQYLTDVLGILRSEGHEVSAIATSEENILGVNDRRQLADAGAILRTRINNEWMMAGVTMVDPNSVWIDRTAVLESDVTLLTNVSITGASTIRGGATIGPDCSLHDTVADHCATVIRTTSNGAVIGEGANVGPYTYLRPGTVLGAGAKAGGFVEMKNANLGVNAKVPHLSYVGDATIGEGTNIGAATVFVNYDGQEKHHTQVGSHVRIGSDTMLVAPLVIGDGAYTAAGSVITEDVPAGSMAVGRARQRNIVDWVLRRRPGSDSAKAALADSSHKNSK</sequence>
<dbReference type="InterPro" id="IPR025877">
    <property type="entry name" value="MobA-like_NTP_Trfase"/>
</dbReference>
<keyword evidence="10" id="KW-0511">Multifunctional enzyme</keyword>
<dbReference type="GO" id="GO:0071555">
    <property type="term" value="P:cell wall organization"/>
    <property type="evidence" value="ECO:0007669"/>
    <property type="project" value="UniProtKB-KW"/>
</dbReference>
<name>A0A094SGG3_9ZZZZ</name>
<protein>
    <recommendedName>
        <fullName evidence="15">MobA-like NTP transferase domain-containing protein</fullName>
    </recommendedName>
</protein>
<dbReference type="GO" id="GO:0009252">
    <property type="term" value="P:peptidoglycan biosynthetic process"/>
    <property type="evidence" value="ECO:0007669"/>
    <property type="project" value="UniProtKB-KW"/>
</dbReference>
<keyword evidence="7" id="KW-0460">Magnesium</keyword>
<evidence type="ECO:0000256" key="6">
    <source>
        <dbReference type="ARBA" id="ARBA00022737"/>
    </source>
</evidence>
<evidence type="ECO:0000259" key="15">
    <source>
        <dbReference type="Pfam" id="PF12804"/>
    </source>
</evidence>
<evidence type="ECO:0000256" key="5">
    <source>
        <dbReference type="ARBA" id="ARBA00022723"/>
    </source>
</evidence>
<dbReference type="CDD" id="cd03353">
    <property type="entry name" value="LbH_GlmU_C"/>
    <property type="match status" value="1"/>
</dbReference>
<keyword evidence="8" id="KW-0133">Cell shape</keyword>
<keyword evidence="3" id="KW-0808">Transferase</keyword>
<dbReference type="Gene3D" id="3.90.550.10">
    <property type="entry name" value="Spore Coat Polysaccharide Biosynthesis Protein SpsA, Chain A"/>
    <property type="match status" value="1"/>
</dbReference>
<reference evidence="16" key="1">
    <citation type="submission" date="2014-06" db="EMBL/GenBank/DDBJ databases">
        <title>Key roles for freshwater Actinobacteria revealed by deep metagenomic sequencing.</title>
        <authorList>
            <person name="Ghai R."/>
            <person name="Mizuno C.M."/>
            <person name="Picazo A."/>
            <person name="Camacho A."/>
            <person name="Rodriguez-Valera F."/>
        </authorList>
    </citation>
    <scope>NUCLEOTIDE SEQUENCE</scope>
</reference>
<evidence type="ECO:0000256" key="4">
    <source>
        <dbReference type="ARBA" id="ARBA00022695"/>
    </source>
</evidence>
<evidence type="ECO:0000256" key="3">
    <source>
        <dbReference type="ARBA" id="ARBA00022679"/>
    </source>
</evidence>
<dbReference type="InterPro" id="IPR005882">
    <property type="entry name" value="Bifunctional_GlmU"/>
</dbReference>
<dbReference type="PANTHER" id="PTHR43584:SF3">
    <property type="entry name" value="BIFUNCTIONAL PROTEIN GLMU"/>
    <property type="match status" value="1"/>
</dbReference>
<dbReference type="GO" id="GO:0000287">
    <property type="term" value="F:magnesium ion binding"/>
    <property type="evidence" value="ECO:0007669"/>
    <property type="project" value="InterPro"/>
</dbReference>
<gene>
    <name evidence="16" type="ORF">GM51_10475</name>
</gene>
<dbReference type="GO" id="GO:0003977">
    <property type="term" value="F:UDP-N-acetylglucosamine diphosphorylase activity"/>
    <property type="evidence" value="ECO:0007669"/>
    <property type="project" value="UniProtKB-EC"/>
</dbReference>
<dbReference type="InterPro" id="IPR029044">
    <property type="entry name" value="Nucleotide-diphossugar_trans"/>
</dbReference>
<proteinExistence type="inferred from homology"/>
<organism evidence="16">
    <name type="scientific">freshwater metagenome</name>
    <dbReference type="NCBI Taxonomy" id="449393"/>
    <lineage>
        <taxon>unclassified sequences</taxon>
        <taxon>metagenomes</taxon>
        <taxon>ecological metagenomes</taxon>
    </lineage>
</organism>
<dbReference type="SUPFAM" id="SSF51161">
    <property type="entry name" value="Trimeric LpxA-like enzymes"/>
    <property type="match status" value="1"/>
</dbReference>
<evidence type="ECO:0000256" key="1">
    <source>
        <dbReference type="ARBA" id="ARBA00001946"/>
    </source>
</evidence>
<dbReference type="GO" id="GO:0006048">
    <property type="term" value="P:UDP-N-acetylglucosamine biosynthetic process"/>
    <property type="evidence" value="ECO:0007669"/>
    <property type="project" value="InterPro"/>
</dbReference>
<evidence type="ECO:0000256" key="8">
    <source>
        <dbReference type="ARBA" id="ARBA00022960"/>
    </source>
</evidence>
<keyword evidence="9" id="KW-0573">Peptidoglycan synthesis</keyword>
<keyword evidence="4" id="KW-0548">Nucleotidyltransferase</keyword>
<keyword evidence="5" id="KW-0479">Metal-binding</keyword>